<protein>
    <submittedName>
        <fullName evidence="1">Uncharacterized protein</fullName>
    </submittedName>
</protein>
<name>A0A9D4G9V1_DREPO</name>
<accession>A0A9D4G9V1</accession>
<evidence type="ECO:0000313" key="1">
    <source>
        <dbReference type="EMBL" id="KAH3813189.1"/>
    </source>
</evidence>
<proteinExistence type="predicted"/>
<sequence length="61" mass="6981">MRDDYTVIIRQSSLFWAAVSSSPMETDADCFTLFIQLFFVRPRDLPLECPGSQSCRMSGAW</sequence>
<gene>
    <name evidence="1" type="ORF">DPMN_141641</name>
</gene>
<organism evidence="1 2">
    <name type="scientific">Dreissena polymorpha</name>
    <name type="common">Zebra mussel</name>
    <name type="synonym">Mytilus polymorpha</name>
    <dbReference type="NCBI Taxonomy" id="45954"/>
    <lineage>
        <taxon>Eukaryota</taxon>
        <taxon>Metazoa</taxon>
        <taxon>Spiralia</taxon>
        <taxon>Lophotrochozoa</taxon>
        <taxon>Mollusca</taxon>
        <taxon>Bivalvia</taxon>
        <taxon>Autobranchia</taxon>
        <taxon>Heteroconchia</taxon>
        <taxon>Euheterodonta</taxon>
        <taxon>Imparidentia</taxon>
        <taxon>Neoheterodontei</taxon>
        <taxon>Myida</taxon>
        <taxon>Dreissenoidea</taxon>
        <taxon>Dreissenidae</taxon>
        <taxon>Dreissena</taxon>
    </lineage>
</organism>
<evidence type="ECO:0000313" key="2">
    <source>
        <dbReference type="Proteomes" id="UP000828390"/>
    </source>
</evidence>
<reference evidence="1" key="1">
    <citation type="journal article" date="2019" name="bioRxiv">
        <title>The Genome of the Zebra Mussel, Dreissena polymorpha: A Resource for Invasive Species Research.</title>
        <authorList>
            <person name="McCartney M.A."/>
            <person name="Auch B."/>
            <person name="Kono T."/>
            <person name="Mallez S."/>
            <person name="Zhang Y."/>
            <person name="Obille A."/>
            <person name="Becker A."/>
            <person name="Abrahante J.E."/>
            <person name="Garbe J."/>
            <person name="Badalamenti J.P."/>
            <person name="Herman A."/>
            <person name="Mangelson H."/>
            <person name="Liachko I."/>
            <person name="Sullivan S."/>
            <person name="Sone E.D."/>
            <person name="Koren S."/>
            <person name="Silverstein K.A.T."/>
            <person name="Beckman K.B."/>
            <person name="Gohl D.M."/>
        </authorList>
    </citation>
    <scope>NUCLEOTIDE SEQUENCE</scope>
    <source>
        <strain evidence="1">Duluth1</strain>
        <tissue evidence="1">Whole animal</tissue>
    </source>
</reference>
<keyword evidence="2" id="KW-1185">Reference proteome</keyword>
<comment type="caution">
    <text evidence="1">The sequence shown here is derived from an EMBL/GenBank/DDBJ whole genome shotgun (WGS) entry which is preliminary data.</text>
</comment>
<dbReference type="EMBL" id="JAIWYP010000006">
    <property type="protein sequence ID" value="KAH3813189.1"/>
    <property type="molecule type" value="Genomic_DNA"/>
</dbReference>
<dbReference type="Proteomes" id="UP000828390">
    <property type="component" value="Unassembled WGS sequence"/>
</dbReference>
<dbReference type="AlphaFoldDB" id="A0A9D4G9V1"/>
<reference evidence="1" key="2">
    <citation type="submission" date="2020-11" db="EMBL/GenBank/DDBJ databases">
        <authorList>
            <person name="McCartney M.A."/>
            <person name="Auch B."/>
            <person name="Kono T."/>
            <person name="Mallez S."/>
            <person name="Becker A."/>
            <person name="Gohl D.M."/>
            <person name="Silverstein K.A.T."/>
            <person name="Koren S."/>
            <person name="Bechman K.B."/>
            <person name="Herman A."/>
            <person name="Abrahante J.E."/>
            <person name="Garbe J."/>
        </authorList>
    </citation>
    <scope>NUCLEOTIDE SEQUENCE</scope>
    <source>
        <strain evidence="1">Duluth1</strain>
        <tissue evidence="1">Whole animal</tissue>
    </source>
</reference>